<accession>A0A150GL45</accession>
<evidence type="ECO:0000313" key="3">
    <source>
        <dbReference type="EMBL" id="KXZ50532.1"/>
    </source>
</evidence>
<dbReference type="AlphaFoldDB" id="A0A150GL45"/>
<dbReference type="SUPFAM" id="SSF56112">
    <property type="entry name" value="Protein kinase-like (PK-like)"/>
    <property type="match status" value="1"/>
</dbReference>
<dbReference type="InterPro" id="IPR000719">
    <property type="entry name" value="Prot_kinase_dom"/>
</dbReference>
<organism evidence="3 4">
    <name type="scientific">Gonium pectorale</name>
    <name type="common">Green alga</name>
    <dbReference type="NCBI Taxonomy" id="33097"/>
    <lineage>
        <taxon>Eukaryota</taxon>
        <taxon>Viridiplantae</taxon>
        <taxon>Chlorophyta</taxon>
        <taxon>core chlorophytes</taxon>
        <taxon>Chlorophyceae</taxon>
        <taxon>CS clade</taxon>
        <taxon>Chlamydomonadales</taxon>
        <taxon>Volvocaceae</taxon>
        <taxon>Gonium</taxon>
    </lineage>
</organism>
<feature type="compositionally biased region" description="Low complexity" evidence="1">
    <location>
        <begin position="23"/>
        <end position="37"/>
    </location>
</feature>
<dbReference type="PANTHER" id="PTHR44329">
    <property type="entry name" value="SERINE/THREONINE-PROTEIN KINASE TNNI3K-RELATED"/>
    <property type="match status" value="1"/>
</dbReference>
<reference evidence="4" key="1">
    <citation type="journal article" date="2016" name="Nat. Commun.">
        <title>The Gonium pectorale genome demonstrates co-option of cell cycle regulation during the evolution of multicellularity.</title>
        <authorList>
            <person name="Hanschen E.R."/>
            <person name="Marriage T.N."/>
            <person name="Ferris P.J."/>
            <person name="Hamaji T."/>
            <person name="Toyoda A."/>
            <person name="Fujiyama A."/>
            <person name="Neme R."/>
            <person name="Noguchi H."/>
            <person name="Minakuchi Y."/>
            <person name="Suzuki M."/>
            <person name="Kawai-Toyooka H."/>
            <person name="Smith D.R."/>
            <person name="Sparks H."/>
            <person name="Anderson J."/>
            <person name="Bakaric R."/>
            <person name="Luria V."/>
            <person name="Karger A."/>
            <person name="Kirschner M.W."/>
            <person name="Durand P.M."/>
            <person name="Michod R.E."/>
            <person name="Nozaki H."/>
            <person name="Olson B.J."/>
        </authorList>
    </citation>
    <scope>NUCLEOTIDE SEQUENCE [LARGE SCALE GENOMIC DNA]</scope>
    <source>
        <strain evidence="4">NIES-2863</strain>
    </source>
</reference>
<dbReference type="InterPro" id="IPR008271">
    <property type="entry name" value="Ser/Thr_kinase_AS"/>
</dbReference>
<evidence type="ECO:0000313" key="4">
    <source>
        <dbReference type="Proteomes" id="UP000075714"/>
    </source>
</evidence>
<dbReference type="InterPro" id="IPR011009">
    <property type="entry name" value="Kinase-like_dom_sf"/>
</dbReference>
<protein>
    <recommendedName>
        <fullName evidence="2">Protein kinase domain-containing protein</fullName>
    </recommendedName>
</protein>
<feature type="domain" description="Protein kinase" evidence="2">
    <location>
        <begin position="41"/>
        <end position="329"/>
    </location>
</feature>
<proteinExistence type="predicted"/>
<dbReference type="PROSITE" id="PS50011">
    <property type="entry name" value="PROTEIN_KINASE_DOM"/>
    <property type="match status" value="1"/>
</dbReference>
<dbReference type="EMBL" id="LSYV01000017">
    <property type="protein sequence ID" value="KXZ50532.1"/>
    <property type="molecule type" value="Genomic_DNA"/>
</dbReference>
<name>A0A150GL45_GONPE</name>
<evidence type="ECO:0000259" key="2">
    <source>
        <dbReference type="PROSITE" id="PS50011"/>
    </source>
</evidence>
<dbReference type="Proteomes" id="UP000075714">
    <property type="component" value="Unassembled WGS sequence"/>
</dbReference>
<gene>
    <name evidence="3" type="ORF">GPECTOR_16g707</name>
</gene>
<dbReference type="Pfam" id="PF00069">
    <property type="entry name" value="Pkinase"/>
    <property type="match status" value="1"/>
</dbReference>
<comment type="caution">
    <text evidence="3">The sequence shown here is derived from an EMBL/GenBank/DDBJ whole genome shotgun (WGS) entry which is preliminary data.</text>
</comment>
<dbReference type="OrthoDB" id="543893at2759"/>
<dbReference type="GO" id="GO:0005524">
    <property type="term" value="F:ATP binding"/>
    <property type="evidence" value="ECO:0007669"/>
    <property type="project" value="InterPro"/>
</dbReference>
<dbReference type="PANTHER" id="PTHR44329:SF214">
    <property type="entry name" value="PROTEIN KINASE DOMAIN-CONTAINING PROTEIN"/>
    <property type="match status" value="1"/>
</dbReference>
<dbReference type="GO" id="GO:0004674">
    <property type="term" value="F:protein serine/threonine kinase activity"/>
    <property type="evidence" value="ECO:0007669"/>
    <property type="project" value="TreeGrafter"/>
</dbReference>
<dbReference type="SMART" id="SM00220">
    <property type="entry name" value="S_TKc"/>
    <property type="match status" value="1"/>
</dbReference>
<keyword evidence="4" id="KW-1185">Reference proteome</keyword>
<sequence>MNTGLVLPGRGGQACSSQPAVVTTTEPAAPGSASAPERGAEAALDVAGADGRGPTDEGPADQGAGPRVRACYDGGDDDGDDSATWEEEERLLMARVAEYGRAFGREVAVLARCRHPNIVRLLAASLQPCRLCLVMELMESSLDRLLYGRRSAGAAATGAGGGEPAVLHIALQVARALAYLHPTVLHRDLKPANVLIADAGSDLPVAKLGDFGLSRLASTVLITHNPEVGTVPYMAPEIFEPSNHEVTDRADIYALGVLLWEMLSGCRPWEGNGLVQVAYTVTALHKRLPMDAIPPERRLPKLEALINECWDAVPARRPAAAEVVKALALAQEPTPVRPYSAPATPGNDEGA</sequence>
<dbReference type="Gene3D" id="1.10.510.10">
    <property type="entry name" value="Transferase(Phosphotransferase) domain 1"/>
    <property type="match status" value="1"/>
</dbReference>
<dbReference type="InterPro" id="IPR051681">
    <property type="entry name" value="Ser/Thr_Kinases-Pseudokinases"/>
</dbReference>
<dbReference type="PROSITE" id="PS00108">
    <property type="entry name" value="PROTEIN_KINASE_ST"/>
    <property type="match status" value="1"/>
</dbReference>
<dbReference type="STRING" id="33097.A0A150GL45"/>
<evidence type="ECO:0000256" key="1">
    <source>
        <dbReference type="SAM" id="MobiDB-lite"/>
    </source>
</evidence>
<feature type="region of interest" description="Disordered" evidence="1">
    <location>
        <begin position="1"/>
        <end position="82"/>
    </location>
</feature>